<organism evidence="6 7">
    <name type="scientific">Thalassiosira oceanica</name>
    <name type="common">Marine diatom</name>
    <dbReference type="NCBI Taxonomy" id="159749"/>
    <lineage>
        <taxon>Eukaryota</taxon>
        <taxon>Sar</taxon>
        <taxon>Stramenopiles</taxon>
        <taxon>Ochrophyta</taxon>
        <taxon>Bacillariophyta</taxon>
        <taxon>Coscinodiscophyceae</taxon>
        <taxon>Thalassiosirophycidae</taxon>
        <taxon>Thalassiosirales</taxon>
        <taxon>Thalassiosiraceae</taxon>
        <taxon>Thalassiosira</taxon>
    </lineage>
</organism>
<feature type="domain" description="Thioredoxin" evidence="5">
    <location>
        <begin position="44"/>
        <end position="174"/>
    </location>
</feature>
<sequence length="276" mass="30290">VVIGSLKRRSVGGRHVLNGHGERESNDWQATPSPHADDRNKRGSGPGSRAQRFVEIPIETRGQQRSSSRSPPVVLNSTGKLAHVPCSFYARPYDVGCGHCKKLKPDWDKLIDEINDEKRLVADVDCTAEGKALCDANGVRGYPTLKYGDPSDLQDYEGGRSLDDLRTFANENLKPMCSVKNIDLCDDEKKAQIQKYQGMSKADLESAVSVEEKKMQDAEEHFKNASFSISLEVQKLQDKYTELSAAKDAAVADVKSSGLGLMKSVLSMSGGTRDEL</sequence>
<dbReference type="PANTHER" id="PTHR45672">
    <property type="entry name" value="PROTEIN DISULFIDE-ISOMERASE C17H9.14C-RELATED"/>
    <property type="match status" value="1"/>
</dbReference>
<proteinExistence type="inferred from homology"/>
<feature type="coiled-coil region" evidence="3">
    <location>
        <begin position="201"/>
        <end position="253"/>
    </location>
</feature>
<comment type="similarity">
    <text evidence="1">Belongs to the protein disulfide isomerase family.</text>
</comment>
<evidence type="ECO:0000256" key="2">
    <source>
        <dbReference type="ARBA" id="ARBA00022729"/>
    </source>
</evidence>
<dbReference type="GO" id="GO:0006457">
    <property type="term" value="P:protein folding"/>
    <property type="evidence" value="ECO:0007669"/>
    <property type="project" value="TreeGrafter"/>
</dbReference>
<dbReference type="Pfam" id="PF00085">
    <property type="entry name" value="Thioredoxin"/>
    <property type="match status" value="1"/>
</dbReference>
<dbReference type="EMBL" id="AGNL01018817">
    <property type="protein sequence ID" value="EJK62516.1"/>
    <property type="molecule type" value="Genomic_DNA"/>
</dbReference>
<dbReference type="InterPro" id="IPR036249">
    <property type="entry name" value="Thioredoxin-like_sf"/>
</dbReference>
<feature type="compositionally biased region" description="Basic residues" evidence="4">
    <location>
        <begin position="1"/>
        <end position="12"/>
    </location>
</feature>
<dbReference type="PROSITE" id="PS51352">
    <property type="entry name" value="THIOREDOXIN_2"/>
    <property type="match status" value="1"/>
</dbReference>
<name>K0SNJ0_THAOC</name>
<gene>
    <name evidence="6" type="ORF">THAOC_16869</name>
</gene>
<keyword evidence="2" id="KW-0732">Signal</keyword>
<evidence type="ECO:0000256" key="3">
    <source>
        <dbReference type="SAM" id="Coils"/>
    </source>
</evidence>
<evidence type="ECO:0000313" key="6">
    <source>
        <dbReference type="EMBL" id="EJK62516.1"/>
    </source>
</evidence>
<comment type="caution">
    <text evidence="6">The sequence shown here is derived from an EMBL/GenBank/DDBJ whole genome shotgun (WGS) entry which is preliminary data.</text>
</comment>
<keyword evidence="7" id="KW-1185">Reference proteome</keyword>
<feature type="compositionally biased region" description="Low complexity" evidence="4">
    <location>
        <begin position="63"/>
        <end position="74"/>
    </location>
</feature>
<dbReference type="PANTHER" id="PTHR45672:SF3">
    <property type="entry name" value="THIOREDOXIN DOMAIN-CONTAINING PROTEIN 5"/>
    <property type="match status" value="1"/>
</dbReference>
<dbReference type="GO" id="GO:0005783">
    <property type="term" value="C:endoplasmic reticulum"/>
    <property type="evidence" value="ECO:0007669"/>
    <property type="project" value="TreeGrafter"/>
</dbReference>
<evidence type="ECO:0000259" key="5">
    <source>
        <dbReference type="PROSITE" id="PS51352"/>
    </source>
</evidence>
<reference evidence="6 7" key="1">
    <citation type="journal article" date="2012" name="Genome Biol.">
        <title>Genome and low-iron response of an oceanic diatom adapted to chronic iron limitation.</title>
        <authorList>
            <person name="Lommer M."/>
            <person name="Specht M."/>
            <person name="Roy A.S."/>
            <person name="Kraemer L."/>
            <person name="Andreson R."/>
            <person name="Gutowska M.A."/>
            <person name="Wolf J."/>
            <person name="Bergner S.V."/>
            <person name="Schilhabel M.B."/>
            <person name="Klostermeier U.C."/>
            <person name="Beiko R.G."/>
            <person name="Rosenstiel P."/>
            <person name="Hippler M."/>
            <person name="Laroche J."/>
        </authorList>
    </citation>
    <scope>NUCLEOTIDE SEQUENCE [LARGE SCALE GENOMIC DNA]</scope>
    <source>
        <strain evidence="6 7">CCMP1005</strain>
    </source>
</reference>
<feature type="region of interest" description="Disordered" evidence="4">
    <location>
        <begin position="1"/>
        <end position="76"/>
    </location>
</feature>
<dbReference type="Gene3D" id="3.40.30.10">
    <property type="entry name" value="Glutaredoxin"/>
    <property type="match status" value="1"/>
</dbReference>
<evidence type="ECO:0000256" key="4">
    <source>
        <dbReference type="SAM" id="MobiDB-lite"/>
    </source>
</evidence>
<evidence type="ECO:0000313" key="7">
    <source>
        <dbReference type="Proteomes" id="UP000266841"/>
    </source>
</evidence>
<protein>
    <recommendedName>
        <fullName evidence="5">Thioredoxin domain-containing protein</fullName>
    </recommendedName>
</protein>
<feature type="non-terminal residue" evidence="6">
    <location>
        <position position="1"/>
    </location>
</feature>
<dbReference type="eggNOG" id="KOG0191">
    <property type="taxonomic scope" value="Eukaryota"/>
</dbReference>
<dbReference type="SUPFAM" id="SSF52833">
    <property type="entry name" value="Thioredoxin-like"/>
    <property type="match status" value="1"/>
</dbReference>
<dbReference type="Proteomes" id="UP000266841">
    <property type="component" value="Unassembled WGS sequence"/>
</dbReference>
<keyword evidence="3" id="KW-0175">Coiled coil</keyword>
<accession>K0SNJ0</accession>
<evidence type="ECO:0000256" key="1">
    <source>
        <dbReference type="ARBA" id="ARBA00006347"/>
    </source>
</evidence>
<dbReference type="OrthoDB" id="72053at2759"/>
<dbReference type="InterPro" id="IPR013766">
    <property type="entry name" value="Thioredoxin_domain"/>
</dbReference>
<dbReference type="GO" id="GO:0003756">
    <property type="term" value="F:protein disulfide isomerase activity"/>
    <property type="evidence" value="ECO:0007669"/>
    <property type="project" value="TreeGrafter"/>
</dbReference>
<dbReference type="InterPro" id="IPR051063">
    <property type="entry name" value="PDI"/>
</dbReference>
<dbReference type="AlphaFoldDB" id="K0SNJ0"/>